<feature type="transmembrane region" description="Helical" evidence="2">
    <location>
        <begin position="282"/>
        <end position="302"/>
    </location>
</feature>
<feature type="compositionally biased region" description="Acidic residues" evidence="1">
    <location>
        <begin position="45"/>
        <end position="75"/>
    </location>
</feature>
<gene>
    <name evidence="5" type="ORF">EA462_02985</name>
</gene>
<feature type="region of interest" description="Disordered" evidence="1">
    <location>
        <begin position="309"/>
        <end position="345"/>
    </location>
</feature>
<dbReference type="Pfam" id="PF24034">
    <property type="entry name" value="DUF7343"/>
    <property type="match status" value="1"/>
</dbReference>
<dbReference type="RefSeq" id="WP_124177070.1">
    <property type="nucleotide sequence ID" value="NZ_REFY01000001.1"/>
</dbReference>
<dbReference type="InterPro" id="IPR055769">
    <property type="entry name" value="DUF7345"/>
</dbReference>
<feature type="domain" description="DUF7345" evidence="4">
    <location>
        <begin position="102"/>
        <end position="226"/>
    </location>
</feature>
<sequence>MDERGLRALVCVLVVLGCSVALVPSVSAAVVADAGMESPAYQELNESEQETEDDGAVNESDGADESNGTDDDGNESEQGQNESTALNESDQLDDADEVHIDVSLHENGSATFVVDYRFGNDSTENWEALRDDVEANSEAYAEKERNDWNEILVEGANETGRDMEISDVTVETDTSSAPRNMGHVEFTFRWSSFAHVELNRIEAGDALAGFTLVDDTTLQFFWPEEYAVREIDPSPDDPPDNSIFWDGDGTEFTDEQPWIVLIKNGGTADEAVEVTESPAMPWLAVLGALLLLAAAAAVGWLIRHRADGIGSNDDHSTGSSPPSTETREPIEPGERGTGPPSDLLSNEERVLQLLEERGGRIKQQEIVSELEWTEAKTSQVVSGLREEDEIDVFRIGRENVLAIPEDGDE</sequence>
<reference evidence="5 6" key="1">
    <citation type="submission" date="2018-10" db="EMBL/GenBank/DDBJ databases">
        <title>Natrarchaeobius chitinivorans gen. nov., sp. nov., and Natrarchaeobius haloalkaliphilus sp. nov., alkaliphilic, chitin-utilizing haloarchaea from hypersaline alkaline lakes.</title>
        <authorList>
            <person name="Sorokin D.Y."/>
            <person name="Elcheninov A.G."/>
            <person name="Kostrikina N.A."/>
            <person name="Bale N.J."/>
            <person name="Sinninghe Damste J.S."/>
            <person name="Khijniak T.V."/>
            <person name="Kublanov I.V."/>
            <person name="Toshchakov S.V."/>
        </authorList>
    </citation>
    <scope>NUCLEOTIDE SEQUENCE [LARGE SCALE GENOMIC DNA]</scope>
    <source>
        <strain evidence="5 6">AArcht-Sl</strain>
    </source>
</reference>
<feature type="domain" description="DUF7343" evidence="3">
    <location>
        <begin position="343"/>
        <end position="404"/>
    </location>
</feature>
<proteinExistence type="predicted"/>
<evidence type="ECO:0000256" key="2">
    <source>
        <dbReference type="SAM" id="Phobius"/>
    </source>
</evidence>
<organism evidence="5 6">
    <name type="scientific">Natrarchaeobius halalkaliphilus</name>
    <dbReference type="NCBI Taxonomy" id="1679091"/>
    <lineage>
        <taxon>Archaea</taxon>
        <taxon>Methanobacteriati</taxon>
        <taxon>Methanobacteriota</taxon>
        <taxon>Stenosarchaea group</taxon>
        <taxon>Halobacteria</taxon>
        <taxon>Halobacteriales</taxon>
        <taxon>Natrialbaceae</taxon>
        <taxon>Natrarchaeobius</taxon>
    </lineage>
</organism>
<dbReference type="InterPro" id="IPR055767">
    <property type="entry name" value="DUF7343"/>
</dbReference>
<keyword evidence="2" id="KW-1133">Transmembrane helix</keyword>
<accession>A0A3N6MCF9</accession>
<evidence type="ECO:0008006" key="7">
    <source>
        <dbReference type="Google" id="ProtNLM"/>
    </source>
</evidence>
<keyword evidence="6" id="KW-1185">Reference proteome</keyword>
<dbReference type="Proteomes" id="UP000273828">
    <property type="component" value="Unassembled WGS sequence"/>
</dbReference>
<keyword evidence="2" id="KW-0812">Transmembrane</keyword>
<comment type="caution">
    <text evidence="5">The sequence shown here is derived from an EMBL/GenBank/DDBJ whole genome shotgun (WGS) entry which is preliminary data.</text>
</comment>
<evidence type="ECO:0000256" key="1">
    <source>
        <dbReference type="SAM" id="MobiDB-lite"/>
    </source>
</evidence>
<evidence type="ECO:0000313" key="5">
    <source>
        <dbReference type="EMBL" id="RQG93181.1"/>
    </source>
</evidence>
<keyword evidence="2" id="KW-0472">Membrane</keyword>
<protein>
    <recommendedName>
        <fullName evidence="7">HTH iclR-type domain-containing protein</fullName>
    </recommendedName>
</protein>
<feature type="compositionally biased region" description="Polar residues" evidence="1">
    <location>
        <begin position="76"/>
        <end position="89"/>
    </location>
</feature>
<dbReference type="OrthoDB" id="27885at2157"/>
<evidence type="ECO:0000259" key="4">
    <source>
        <dbReference type="Pfam" id="PF24036"/>
    </source>
</evidence>
<dbReference type="EMBL" id="REFY01000001">
    <property type="protein sequence ID" value="RQG93181.1"/>
    <property type="molecule type" value="Genomic_DNA"/>
</dbReference>
<evidence type="ECO:0000259" key="3">
    <source>
        <dbReference type="Pfam" id="PF24034"/>
    </source>
</evidence>
<feature type="region of interest" description="Disordered" evidence="1">
    <location>
        <begin position="41"/>
        <end position="92"/>
    </location>
</feature>
<name>A0A3N6MCF9_9EURY</name>
<evidence type="ECO:0000313" key="6">
    <source>
        <dbReference type="Proteomes" id="UP000273828"/>
    </source>
</evidence>
<feature type="compositionally biased region" description="Basic and acidic residues" evidence="1">
    <location>
        <begin position="325"/>
        <end position="334"/>
    </location>
</feature>
<dbReference type="AlphaFoldDB" id="A0A3N6MCF9"/>
<dbReference type="PROSITE" id="PS51257">
    <property type="entry name" value="PROKAR_LIPOPROTEIN"/>
    <property type="match status" value="1"/>
</dbReference>
<dbReference type="Pfam" id="PF24036">
    <property type="entry name" value="DUF7345"/>
    <property type="match status" value="1"/>
</dbReference>